<gene>
    <name evidence="2" type="ORF">TPSB3V08_LOCUS13183</name>
</gene>
<evidence type="ECO:0000313" key="2">
    <source>
        <dbReference type="EMBL" id="CAD7419768.1"/>
    </source>
</evidence>
<name>A0A7R9DRZ7_TIMPO</name>
<evidence type="ECO:0000256" key="1">
    <source>
        <dbReference type="SAM" id="MobiDB-lite"/>
    </source>
</evidence>
<accession>A0A7R9DRZ7</accession>
<feature type="compositionally biased region" description="Basic and acidic residues" evidence="1">
    <location>
        <begin position="21"/>
        <end position="31"/>
    </location>
</feature>
<dbReference type="AlphaFoldDB" id="A0A7R9DRZ7"/>
<protein>
    <submittedName>
        <fullName evidence="2">Uncharacterized protein</fullName>
    </submittedName>
</protein>
<dbReference type="EMBL" id="OD023290">
    <property type="protein sequence ID" value="CAD7419768.1"/>
    <property type="molecule type" value="Genomic_DNA"/>
</dbReference>
<feature type="compositionally biased region" description="Polar residues" evidence="1">
    <location>
        <begin position="33"/>
        <end position="44"/>
    </location>
</feature>
<proteinExistence type="predicted"/>
<sequence length="156" mass="18000">MFKKWPGNKDEEETMIGDEIDPTKRGKKEVANKTPTRQISSSLTDIRRRPQQLIKLTQSEMNPRPKEGDLSDLEMDSIPIITSLEEENSKEALRRRSKQLEQIFTRDHSKINSSEHALKPHLFKPQAQSDKLEPLITKEVLEAIEPQFSKAPLNSR</sequence>
<feature type="region of interest" description="Disordered" evidence="1">
    <location>
        <begin position="1"/>
        <end position="74"/>
    </location>
</feature>
<feature type="region of interest" description="Disordered" evidence="1">
    <location>
        <begin position="107"/>
        <end position="130"/>
    </location>
</feature>
<reference evidence="2" key="1">
    <citation type="submission" date="2020-11" db="EMBL/GenBank/DDBJ databases">
        <authorList>
            <person name="Tran Van P."/>
        </authorList>
    </citation>
    <scope>NUCLEOTIDE SEQUENCE</scope>
</reference>
<feature type="compositionally biased region" description="Acidic residues" evidence="1">
    <location>
        <begin position="10"/>
        <end position="20"/>
    </location>
</feature>
<organism evidence="2">
    <name type="scientific">Timema poppense</name>
    <name type="common">Walking stick</name>
    <dbReference type="NCBI Taxonomy" id="170557"/>
    <lineage>
        <taxon>Eukaryota</taxon>
        <taxon>Metazoa</taxon>
        <taxon>Ecdysozoa</taxon>
        <taxon>Arthropoda</taxon>
        <taxon>Hexapoda</taxon>
        <taxon>Insecta</taxon>
        <taxon>Pterygota</taxon>
        <taxon>Neoptera</taxon>
        <taxon>Polyneoptera</taxon>
        <taxon>Phasmatodea</taxon>
        <taxon>Timematodea</taxon>
        <taxon>Timematoidea</taxon>
        <taxon>Timematidae</taxon>
        <taxon>Timema</taxon>
    </lineage>
</organism>